<comment type="catalytic activity">
    <reaction evidence="1">
        <text>Hydrolyzes single-stranded DNA or mismatched double-stranded DNA and polynucleotides, releasing free uracil.</text>
        <dbReference type="EC" id="3.2.2.27"/>
    </reaction>
</comment>
<evidence type="ECO:0000259" key="12">
    <source>
        <dbReference type="SMART" id="SM00986"/>
    </source>
</evidence>
<evidence type="ECO:0000256" key="11">
    <source>
        <dbReference type="ARBA" id="ARBA00023204"/>
    </source>
</evidence>
<evidence type="ECO:0000256" key="9">
    <source>
        <dbReference type="ARBA" id="ARBA00023004"/>
    </source>
</evidence>
<dbReference type="Pfam" id="PF03167">
    <property type="entry name" value="UDG"/>
    <property type="match status" value="1"/>
</dbReference>
<evidence type="ECO:0000313" key="13">
    <source>
        <dbReference type="EMBL" id="KUG24287.1"/>
    </source>
</evidence>
<keyword evidence="6" id="KW-0479">Metal-binding</keyword>
<dbReference type="InterPro" id="IPR051536">
    <property type="entry name" value="UDG_Type-4/5"/>
</dbReference>
<dbReference type="CDD" id="cd10030">
    <property type="entry name" value="UDG-F4_TTUDGA_SPO1dp_like"/>
    <property type="match status" value="1"/>
</dbReference>
<keyword evidence="7" id="KW-0227">DNA damage</keyword>
<dbReference type="SUPFAM" id="SSF52141">
    <property type="entry name" value="Uracil-DNA glycosylase-like"/>
    <property type="match status" value="1"/>
</dbReference>
<comment type="similarity">
    <text evidence="2">Belongs to the uracil-DNA glycosylase (UDG) superfamily. Type 4 (UDGa) family.</text>
</comment>
<comment type="caution">
    <text evidence="13">The sequence shown here is derived from an EMBL/GenBank/DDBJ whole genome shotgun (WGS) entry which is preliminary data.</text>
</comment>
<organism evidence="13">
    <name type="scientific">hydrocarbon metagenome</name>
    <dbReference type="NCBI Taxonomy" id="938273"/>
    <lineage>
        <taxon>unclassified sequences</taxon>
        <taxon>metagenomes</taxon>
        <taxon>ecological metagenomes</taxon>
    </lineage>
</organism>
<keyword evidence="8" id="KW-0378">Hydrolase</keyword>
<dbReference type="SMART" id="SM00987">
    <property type="entry name" value="UreE_C"/>
    <property type="match status" value="1"/>
</dbReference>
<dbReference type="PANTHER" id="PTHR33693:SF1">
    <property type="entry name" value="TYPE-4 URACIL-DNA GLYCOSYLASE"/>
    <property type="match status" value="1"/>
</dbReference>
<dbReference type="GO" id="GO:0004844">
    <property type="term" value="F:uracil DNA N-glycosylase activity"/>
    <property type="evidence" value="ECO:0007669"/>
    <property type="project" value="UniProtKB-EC"/>
</dbReference>
<evidence type="ECO:0000256" key="5">
    <source>
        <dbReference type="ARBA" id="ARBA00022485"/>
    </source>
</evidence>
<dbReference type="Gene3D" id="3.40.470.10">
    <property type="entry name" value="Uracil-DNA glycosylase-like domain"/>
    <property type="match status" value="1"/>
</dbReference>
<dbReference type="NCBIfam" id="TIGR00758">
    <property type="entry name" value="UDG_fam4"/>
    <property type="match status" value="1"/>
</dbReference>
<evidence type="ECO:0000256" key="1">
    <source>
        <dbReference type="ARBA" id="ARBA00001400"/>
    </source>
</evidence>
<evidence type="ECO:0000256" key="3">
    <source>
        <dbReference type="ARBA" id="ARBA00012030"/>
    </source>
</evidence>
<dbReference type="AlphaFoldDB" id="A0A0W8FTP3"/>
<dbReference type="GO" id="GO:0051539">
    <property type="term" value="F:4 iron, 4 sulfur cluster binding"/>
    <property type="evidence" value="ECO:0007669"/>
    <property type="project" value="UniProtKB-KW"/>
</dbReference>
<dbReference type="PANTHER" id="PTHR33693">
    <property type="entry name" value="TYPE-5 URACIL-DNA GLYCOSYLASE"/>
    <property type="match status" value="1"/>
</dbReference>
<dbReference type="EMBL" id="LNQE01000853">
    <property type="protein sequence ID" value="KUG24287.1"/>
    <property type="molecule type" value="Genomic_DNA"/>
</dbReference>
<evidence type="ECO:0000256" key="10">
    <source>
        <dbReference type="ARBA" id="ARBA00023014"/>
    </source>
</evidence>
<accession>A0A0W8FTP3</accession>
<name>A0A0W8FTP3_9ZZZZ</name>
<evidence type="ECO:0000256" key="8">
    <source>
        <dbReference type="ARBA" id="ARBA00022801"/>
    </source>
</evidence>
<keyword evidence="9" id="KW-0408">Iron</keyword>
<keyword evidence="10" id="KW-0411">Iron-sulfur</keyword>
<dbReference type="SMART" id="SM00986">
    <property type="entry name" value="UDG"/>
    <property type="match status" value="1"/>
</dbReference>
<protein>
    <recommendedName>
        <fullName evidence="4">Type-4 uracil-DNA glycosylase</fullName>
        <ecNumber evidence="3">3.2.2.27</ecNumber>
    </recommendedName>
</protein>
<dbReference type="InterPro" id="IPR036895">
    <property type="entry name" value="Uracil-DNA_glycosylase-like_sf"/>
</dbReference>
<dbReference type="GO" id="GO:0006281">
    <property type="term" value="P:DNA repair"/>
    <property type="evidence" value="ECO:0007669"/>
    <property type="project" value="UniProtKB-KW"/>
</dbReference>
<dbReference type="GO" id="GO:0046872">
    <property type="term" value="F:metal ion binding"/>
    <property type="evidence" value="ECO:0007669"/>
    <property type="project" value="UniProtKB-KW"/>
</dbReference>
<evidence type="ECO:0000256" key="4">
    <source>
        <dbReference type="ARBA" id="ARBA00019403"/>
    </source>
</evidence>
<dbReference type="EC" id="3.2.2.27" evidence="3"/>
<dbReference type="InterPro" id="IPR005273">
    <property type="entry name" value="Ura-DNA_glyco_family4"/>
</dbReference>
<feature type="domain" description="Uracil-DNA glycosylase-like" evidence="12">
    <location>
        <begin position="85"/>
        <end position="231"/>
    </location>
</feature>
<dbReference type="InterPro" id="IPR005122">
    <property type="entry name" value="Uracil-DNA_glycosylase-like"/>
</dbReference>
<gene>
    <name evidence="13" type="ORF">ASZ90_005921</name>
</gene>
<keyword evidence="11" id="KW-0234">DNA repair</keyword>
<sequence length="239" mass="26698">MDEIISDMVKNELQAELLGAVKALKGQVINKNSLSVGIEWGNKRQTIKEEKSSSRSQEELLKITCQEMSNCQLCPLGKTRKNLVFGSGNPEAKIVFVGEAPGADEDEQGLPFVGRAGQLLTDIIKAMGYQRKDVYICNIIKCRPPGNRNPQPDEISKCEPFLKKQLQIISPKIICALGTFAAKTLLNTEIPISALRGRFHSYEGIKLMPTYHPAYLLRNPSAKKQVWEDVQMIMKEIKP</sequence>
<evidence type="ECO:0000256" key="2">
    <source>
        <dbReference type="ARBA" id="ARBA00006521"/>
    </source>
</evidence>
<evidence type="ECO:0000256" key="7">
    <source>
        <dbReference type="ARBA" id="ARBA00022763"/>
    </source>
</evidence>
<proteinExistence type="inferred from homology"/>
<evidence type="ECO:0000256" key="6">
    <source>
        <dbReference type="ARBA" id="ARBA00022723"/>
    </source>
</evidence>
<keyword evidence="5" id="KW-0004">4Fe-4S</keyword>
<reference evidence="13" key="1">
    <citation type="journal article" date="2015" name="Proc. Natl. Acad. Sci. U.S.A.">
        <title>Networks of energetic and metabolic interactions define dynamics in microbial communities.</title>
        <authorList>
            <person name="Embree M."/>
            <person name="Liu J.K."/>
            <person name="Al-Bassam M.M."/>
            <person name="Zengler K."/>
        </authorList>
    </citation>
    <scope>NUCLEOTIDE SEQUENCE</scope>
</reference>